<keyword evidence="6 7" id="KW-0472">Membrane</keyword>
<feature type="transmembrane region" description="Helical" evidence="7">
    <location>
        <begin position="266"/>
        <end position="286"/>
    </location>
</feature>
<dbReference type="Pfam" id="PF00528">
    <property type="entry name" value="BPD_transp_1"/>
    <property type="match status" value="1"/>
</dbReference>
<sequence>MAKQAVKTKKKSDKEAYLMILPAYLIFAVFILIPIGMVLYYSLTDFNMYAIPKFLGIKNYVKLFSDSEFLRAITNTLFYTVVTLTVQLALGLLLAVLLYKKSKAVPIFRTALYLPNVMSMVCVSMVWLWLYNPNFGIFNRLLETIGIAPQKWLINPSQAMLCIILVGIWKNCGYSMVIFLGGLTGIPESLYEAAQLDGAGPIRRFLNITWPMLRPTTFFLVVTGIVNSFAVFEQVNILTSGGPLNRTTTVVHQIYRRGFLEFKMGYASAMAVLLLAFSLIVTMLVFKFGNKGQDIDVS</sequence>
<dbReference type="PANTHER" id="PTHR30193">
    <property type="entry name" value="ABC TRANSPORTER PERMEASE PROTEIN"/>
    <property type="match status" value="1"/>
</dbReference>
<keyword evidence="3" id="KW-1003">Cell membrane</keyword>
<feature type="transmembrane region" description="Helical" evidence="7">
    <location>
        <begin position="21"/>
        <end position="43"/>
    </location>
</feature>
<dbReference type="OrthoDB" id="1936922at2"/>
<dbReference type="InterPro" id="IPR051393">
    <property type="entry name" value="ABC_transporter_permease"/>
</dbReference>
<evidence type="ECO:0000313" key="10">
    <source>
        <dbReference type="Proteomes" id="UP000250003"/>
    </source>
</evidence>
<keyword evidence="2 7" id="KW-0813">Transport</keyword>
<organism evidence="9 10">
    <name type="scientific">Blautia argi</name>
    <dbReference type="NCBI Taxonomy" id="1912897"/>
    <lineage>
        <taxon>Bacteria</taxon>
        <taxon>Bacillati</taxon>
        <taxon>Bacillota</taxon>
        <taxon>Clostridia</taxon>
        <taxon>Lachnospirales</taxon>
        <taxon>Lachnospiraceae</taxon>
        <taxon>Blautia</taxon>
    </lineage>
</organism>
<keyword evidence="5 7" id="KW-1133">Transmembrane helix</keyword>
<evidence type="ECO:0000256" key="2">
    <source>
        <dbReference type="ARBA" id="ARBA00022448"/>
    </source>
</evidence>
<evidence type="ECO:0000256" key="6">
    <source>
        <dbReference type="ARBA" id="ARBA00023136"/>
    </source>
</evidence>
<dbReference type="GO" id="GO:0055085">
    <property type="term" value="P:transmembrane transport"/>
    <property type="evidence" value="ECO:0007669"/>
    <property type="project" value="InterPro"/>
</dbReference>
<comment type="similarity">
    <text evidence="7">Belongs to the binding-protein-dependent transport system permease family.</text>
</comment>
<dbReference type="InterPro" id="IPR000515">
    <property type="entry name" value="MetI-like"/>
</dbReference>
<dbReference type="Gene3D" id="1.10.3720.10">
    <property type="entry name" value="MetI-like"/>
    <property type="match status" value="1"/>
</dbReference>
<proteinExistence type="inferred from homology"/>
<feature type="transmembrane region" description="Helical" evidence="7">
    <location>
        <begin position="212"/>
        <end position="232"/>
    </location>
</feature>
<dbReference type="KEGG" id="blau:DQQ01_02825"/>
<feature type="domain" description="ABC transmembrane type-1" evidence="8">
    <location>
        <begin position="73"/>
        <end position="285"/>
    </location>
</feature>
<protein>
    <submittedName>
        <fullName evidence="9">Sugar ABC transporter permease</fullName>
    </submittedName>
</protein>
<dbReference type="PANTHER" id="PTHR30193:SF37">
    <property type="entry name" value="INNER MEMBRANE ABC TRANSPORTER PERMEASE PROTEIN YCJO"/>
    <property type="match status" value="1"/>
</dbReference>
<dbReference type="EMBL" id="CP030280">
    <property type="protein sequence ID" value="AWY97262.1"/>
    <property type="molecule type" value="Genomic_DNA"/>
</dbReference>
<keyword evidence="4 7" id="KW-0812">Transmembrane</keyword>
<dbReference type="Proteomes" id="UP000250003">
    <property type="component" value="Chromosome"/>
</dbReference>
<evidence type="ECO:0000259" key="8">
    <source>
        <dbReference type="PROSITE" id="PS50928"/>
    </source>
</evidence>
<reference evidence="10" key="1">
    <citation type="submission" date="2018-06" db="EMBL/GenBank/DDBJ databases">
        <title>Description of Blautia argi sp. nov., a new anaerobic isolated from dog feces.</title>
        <authorList>
            <person name="Chang Y.-H."/>
            <person name="Paek J."/>
            <person name="Shin Y."/>
        </authorList>
    </citation>
    <scope>NUCLEOTIDE SEQUENCE [LARGE SCALE GENOMIC DNA]</scope>
    <source>
        <strain evidence="10">KCTC 15426</strain>
    </source>
</reference>
<dbReference type="GO" id="GO:0005886">
    <property type="term" value="C:plasma membrane"/>
    <property type="evidence" value="ECO:0007669"/>
    <property type="project" value="UniProtKB-SubCell"/>
</dbReference>
<accession>A0A2Z4U8A1</accession>
<feature type="transmembrane region" description="Helical" evidence="7">
    <location>
        <begin position="111"/>
        <end position="132"/>
    </location>
</feature>
<feature type="transmembrane region" description="Helical" evidence="7">
    <location>
        <begin position="77"/>
        <end position="99"/>
    </location>
</feature>
<dbReference type="RefSeq" id="WP_111918237.1">
    <property type="nucleotide sequence ID" value="NZ_CAUWHR010000019.1"/>
</dbReference>
<dbReference type="SUPFAM" id="SSF161098">
    <property type="entry name" value="MetI-like"/>
    <property type="match status" value="1"/>
</dbReference>
<dbReference type="PROSITE" id="PS50928">
    <property type="entry name" value="ABC_TM1"/>
    <property type="match status" value="1"/>
</dbReference>
<dbReference type="CDD" id="cd06261">
    <property type="entry name" value="TM_PBP2"/>
    <property type="match status" value="1"/>
</dbReference>
<name>A0A2Z4U8A1_9FIRM</name>
<evidence type="ECO:0000313" key="9">
    <source>
        <dbReference type="EMBL" id="AWY97262.1"/>
    </source>
</evidence>
<evidence type="ECO:0000256" key="4">
    <source>
        <dbReference type="ARBA" id="ARBA00022692"/>
    </source>
</evidence>
<evidence type="ECO:0000256" key="5">
    <source>
        <dbReference type="ARBA" id="ARBA00022989"/>
    </source>
</evidence>
<gene>
    <name evidence="9" type="ORF">DQQ01_02825</name>
</gene>
<comment type="subcellular location">
    <subcellularLocation>
        <location evidence="1 7">Cell membrane</location>
        <topology evidence="1 7">Multi-pass membrane protein</topology>
    </subcellularLocation>
</comment>
<evidence type="ECO:0000256" key="3">
    <source>
        <dbReference type="ARBA" id="ARBA00022475"/>
    </source>
</evidence>
<evidence type="ECO:0000256" key="7">
    <source>
        <dbReference type="RuleBase" id="RU363032"/>
    </source>
</evidence>
<dbReference type="InterPro" id="IPR035906">
    <property type="entry name" value="MetI-like_sf"/>
</dbReference>
<keyword evidence="10" id="KW-1185">Reference proteome</keyword>
<evidence type="ECO:0000256" key="1">
    <source>
        <dbReference type="ARBA" id="ARBA00004651"/>
    </source>
</evidence>
<dbReference type="AlphaFoldDB" id="A0A2Z4U8A1"/>